<dbReference type="InterPro" id="IPR010982">
    <property type="entry name" value="Lambda_DNA-bd_dom_sf"/>
</dbReference>
<organism evidence="6 7">
    <name type="scientific">Candidatus Rhodobacter oscarellae</name>
    <dbReference type="NCBI Taxonomy" id="1675527"/>
    <lineage>
        <taxon>Bacteria</taxon>
        <taxon>Pseudomonadati</taxon>
        <taxon>Pseudomonadota</taxon>
        <taxon>Alphaproteobacteria</taxon>
        <taxon>Rhodobacterales</taxon>
        <taxon>Rhodobacter group</taxon>
        <taxon>Rhodobacter</taxon>
    </lineage>
</organism>
<dbReference type="PATRIC" id="fig|1675527.3.peg.695"/>
<sequence>MDKTDTPAKRSKPGKRPTISDVARLAGVAPAIVSRALSPQRRPVSAEKKERVLKAADELGYRQNPLARGLATQSIDLVAIIINHMTDLSDLDLFDSLLDGVQMLGKQAIMIRVGSNQRIDEFLRNSLSYHVHAAVVFSDFADAGEVRELFHSDNVLMLNGRFDAQSHYITIDEDSGIRDLIRFARSRGVSSAALLTGRSSSIVEQTRIAAYRSACAIEGIEIQREISGDYSYQSGLEADFGAATPDAVFCTSDTMAMGVMDQLRAQGKHPPRDYSLFGFDAIERGNFGAYDISSVGFDRADFIQAILSFLQEPEAFPETGLCIPTRYIARSTG</sequence>
<keyword evidence="1" id="KW-0805">Transcription regulation</keyword>
<gene>
    <name evidence="6" type="ORF">AIOL_000636</name>
</gene>
<dbReference type="Proteomes" id="UP000037178">
    <property type="component" value="Unassembled WGS sequence"/>
</dbReference>
<accession>A0A0J9ECL3</accession>
<dbReference type="SUPFAM" id="SSF53822">
    <property type="entry name" value="Periplasmic binding protein-like I"/>
    <property type="match status" value="1"/>
</dbReference>
<protein>
    <submittedName>
        <fullName evidence="6">Transcriptional regulator, LacI family</fullName>
    </submittedName>
</protein>
<dbReference type="Pfam" id="PF00356">
    <property type="entry name" value="LacI"/>
    <property type="match status" value="1"/>
</dbReference>
<evidence type="ECO:0000256" key="3">
    <source>
        <dbReference type="ARBA" id="ARBA00023163"/>
    </source>
</evidence>
<dbReference type="OrthoDB" id="8433438at2"/>
<name>A0A0J9ECL3_9RHOB</name>
<comment type="caution">
    <text evidence="6">The sequence shown here is derived from an EMBL/GenBank/DDBJ whole genome shotgun (WGS) entry which is preliminary data.</text>
</comment>
<feature type="region of interest" description="Disordered" evidence="4">
    <location>
        <begin position="1"/>
        <end position="20"/>
    </location>
</feature>
<dbReference type="PROSITE" id="PS50932">
    <property type="entry name" value="HTH_LACI_2"/>
    <property type="match status" value="1"/>
</dbReference>
<dbReference type="PANTHER" id="PTHR30146:SF109">
    <property type="entry name" value="HTH-TYPE TRANSCRIPTIONAL REGULATOR GALS"/>
    <property type="match status" value="1"/>
</dbReference>
<dbReference type="CDD" id="cd01392">
    <property type="entry name" value="HTH_LacI"/>
    <property type="match status" value="1"/>
</dbReference>
<dbReference type="Gene3D" id="1.10.260.40">
    <property type="entry name" value="lambda repressor-like DNA-binding domains"/>
    <property type="match status" value="1"/>
</dbReference>
<dbReference type="RefSeq" id="WP_049641558.1">
    <property type="nucleotide sequence ID" value="NZ_LFTY01000001.1"/>
</dbReference>
<evidence type="ECO:0000256" key="1">
    <source>
        <dbReference type="ARBA" id="ARBA00023015"/>
    </source>
</evidence>
<dbReference type="GO" id="GO:0000976">
    <property type="term" value="F:transcription cis-regulatory region binding"/>
    <property type="evidence" value="ECO:0007669"/>
    <property type="project" value="TreeGrafter"/>
</dbReference>
<feature type="domain" description="HTH lacI-type" evidence="5">
    <location>
        <begin position="17"/>
        <end position="72"/>
    </location>
</feature>
<dbReference type="InterPro" id="IPR046335">
    <property type="entry name" value="LacI/GalR-like_sensor"/>
</dbReference>
<dbReference type="AlphaFoldDB" id="A0A0J9ECL3"/>
<evidence type="ECO:0000313" key="6">
    <source>
        <dbReference type="EMBL" id="KMW60480.1"/>
    </source>
</evidence>
<dbReference type="SMART" id="SM00354">
    <property type="entry name" value="HTH_LACI"/>
    <property type="match status" value="1"/>
</dbReference>
<keyword evidence="3" id="KW-0804">Transcription</keyword>
<evidence type="ECO:0000313" key="7">
    <source>
        <dbReference type="Proteomes" id="UP000037178"/>
    </source>
</evidence>
<dbReference type="InterPro" id="IPR028082">
    <property type="entry name" value="Peripla_BP_I"/>
</dbReference>
<keyword evidence="7" id="KW-1185">Reference proteome</keyword>
<evidence type="ECO:0000256" key="2">
    <source>
        <dbReference type="ARBA" id="ARBA00023125"/>
    </source>
</evidence>
<dbReference type="InterPro" id="IPR000843">
    <property type="entry name" value="HTH_LacI"/>
</dbReference>
<dbReference type="GO" id="GO:0003700">
    <property type="term" value="F:DNA-binding transcription factor activity"/>
    <property type="evidence" value="ECO:0007669"/>
    <property type="project" value="TreeGrafter"/>
</dbReference>
<dbReference type="SUPFAM" id="SSF47413">
    <property type="entry name" value="lambda repressor-like DNA-binding domains"/>
    <property type="match status" value="1"/>
</dbReference>
<reference evidence="6 7" key="1">
    <citation type="submission" date="2015-06" db="EMBL/GenBank/DDBJ databases">
        <title>Draft genome sequence of an Alphaproteobacteria species associated to the Mediterranean sponge Oscarella lobularis.</title>
        <authorList>
            <person name="Jourda C."/>
            <person name="Santini S."/>
            <person name="Claverie J.-M."/>
        </authorList>
    </citation>
    <scope>NUCLEOTIDE SEQUENCE [LARGE SCALE GENOMIC DNA]</scope>
    <source>
        <strain evidence="6">IGS</strain>
    </source>
</reference>
<dbReference type="Gene3D" id="3.40.50.2300">
    <property type="match status" value="2"/>
</dbReference>
<evidence type="ECO:0000259" key="5">
    <source>
        <dbReference type="PROSITE" id="PS50932"/>
    </source>
</evidence>
<dbReference type="STRING" id="1675527.AIOL_000636"/>
<keyword evidence="2" id="KW-0238">DNA-binding</keyword>
<proteinExistence type="predicted"/>
<dbReference type="EMBL" id="LFTY01000001">
    <property type="protein sequence ID" value="KMW60480.1"/>
    <property type="molecule type" value="Genomic_DNA"/>
</dbReference>
<evidence type="ECO:0000256" key="4">
    <source>
        <dbReference type="SAM" id="MobiDB-lite"/>
    </source>
</evidence>
<dbReference type="Pfam" id="PF13377">
    <property type="entry name" value="Peripla_BP_3"/>
    <property type="match status" value="1"/>
</dbReference>
<dbReference type="PANTHER" id="PTHR30146">
    <property type="entry name" value="LACI-RELATED TRANSCRIPTIONAL REPRESSOR"/>
    <property type="match status" value="1"/>
</dbReference>